<dbReference type="Proteomes" id="UP000245678">
    <property type="component" value="Unassembled WGS sequence"/>
</dbReference>
<proteinExistence type="predicted"/>
<accession>A0A316HH96</accession>
<dbReference type="AlphaFoldDB" id="A0A316HH96"/>
<dbReference type="PROSITE" id="PS51257">
    <property type="entry name" value="PROKAR_LIPOPROTEIN"/>
    <property type="match status" value="1"/>
</dbReference>
<reference evidence="1 2" key="1">
    <citation type="submission" date="2018-05" db="EMBL/GenBank/DDBJ databases">
        <title>Genomic Encyclopedia of Archaeal and Bacterial Type Strains, Phase II (KMG-II): from individual species to whole genera.</title>
        <authorList>
            <person name="Goeker M."/>
        </authorList>
    </citation>
    <scope>NUCLEOTIDE SEQUENCE [LARGE SCALE GENOMIC DNA]</scope>
    <source>
        <strain evidence="1 2">DSM 19975</strain>
    </source>
</reference>
<organism evidence="1 2">
    <name type="scientific">Mucilaginibacter oryzae</name>
    <dbReference type="NCBI Taxonomy" id="468058"/>
    <lineage>
        <taxon>Bacteria</taxon>
        <taxon>Pseudomonadati</taxon>
        <taxon>Bacteroidota</taxon>
        <taxon>Sphingobacteriia</taxon>
        <taxon>Sphingobacteriales</taxon>
        <taxon>Sphingobacteriaceae</taxon>
        <taxon>Mucilaginibacter</taxon>
    </lineage>
</organism>
<keyword evidence="2" id="KW-1185">Reference proteome</keyword>
<gene>
    <name evidence="1" type="ORF">LX99_00367</name>
</gene>
<dbReference type="RefSeq" id="WP_109605886.1">
    <property type="nucleotide sequence ID" value="NZ_QGHA01000001.1"/>
</dbReference>
<comment type="caution">
    <text evidence="1">The sequence shown here is derived from an EMBL/GenBank/DDBJ whole genome shotgun (WGS) entry which is preliminary data.</text>
</comment>
<sequence length="190" mass="20708">MKKNDPPIIKLIYLGLVAGSLLLMGSCNPTTHPTREKFAQVKYTREQVNHWLDSSKVDNFIFQFYTPDVANAAHPLQLVSYVIDTAGNYLNALHPDTLSIAKDTTVNLSGPAVLGNTYLTKKAIIAVITTDNGKLRDYDYLTFTPKIMTSNKHVVYAIGLVKNGSPIDYGDADTGNAAIDSNPSPPAKLP</sequence>
<evidence type="ECO:0000313" key="2">
    <source>
        <dbReference type="Proteomes" id="UP000245678"/>
    </source>
</evidence>
<dbReference type="EMBL" id="QGHA01000001">
    <property type="protein sequence ID" value="PWK79906.1"/>
    <property type="molecule type" value="Genomic_DNA"/>
</dbReference>
<name>A0A316HH96_9SPHI</name>
<protein>
    <submittedName>
        <fullName evidence="1">Uncharacterized protein</fullName>
    </submittedName>
</protein>
<evidence type="ECO:0000313" key="1">
    <source>
        <dbReference type="EMBL" id="PWK79906.1"/>
    </source>
</evidence>